<dbReference type="AlphaFoldDB" id="A0A061DYI0"/>
<name>A0A061DYI0_THECC</name>
<evidence type="ECO:0000313" key="2">
    <source>
        <dbReference type="Proteomes" id="UP000026915"/>
    </source>
</evidence>
<dbReference type="EMBL" id="CM001880">
    <property type="protein sequence ID" value="EOX97477.1"/>
    <property type="molecule type" value="Genomic_DNA"/>
</dbReference>
<sequence length="83" mass="9263">MLLLTTRHYVVNHPRINHPGGRRAHLCNVKLQMVYPLAIVPLLVAIAQPVPMLDITTQPSSQPLNRTPLVHQLLQAMMLQGSV</sequence>
<gene>
    <name evidence="1" type="ORF">TCM_046713</name>
</gene>
<dbReference type="Gramene" id="EOX97477">
    <property type="protein sequence ID" value="EOX97477"/>
    <property type="gene ID" value="TCM_046713"/>
</dbReference>
<accession>A0A061DYI0</accession>
<dbReference type="Proteomes" id="UP000026915">
    <property type="component" value="Chromosome 2"/>
</dbReference>
<dbReference type="HOGENOM" id="CLU_2547147_0_0_1"/>
<organism evidence="1 2">
    <name type="scientific">Theobroma cacao</name>
    <name type="common">Cacao</name>
    <name type="synonym">Cocoa</name>
    <dbReference type="NCBI Taxonomy" id="3641"/>
    <lineage>
        <taxon>Eukaryota</taxon>
        <taxon>Viridiplantae</taxon>
        <taxon>Streptophyta</taxon>
        <taxon>Embryophyta</taxon>
        <taxon>Tracheophyta</taxon>
        <taxon>Spermatophyta</taxon>
        <taxon>Magnoliopsida</taxon>
        <taxon>eudicotyledons</taxon>
        <taxon>Gunneridae</taxon>
        <taxon>Pentapetalae</taxon>
        <taxon>rosids</taxon>
        <taxon>malvids</taxon>
        <taxon>Malvales</taxon>
        <taxon>Malvaceae</taxon>
        <taxon>Byttnerioideae</taxon>
        <taxon>Theobroma</taxon>
    </lineage>
</organism>
<reference evidence="1 2" key="1">
    <citation type="journal article" date="2013" name="Genome Biol.">
        <title>The genome sequence of the most widely cultivated cacao type and its use to identify candidate genes regulating pod color.</title>
        <authorList>
            <person name="Motamayor J.C."/>
            <person name="Mockaitis K."/>
            <person name="Schmutz J."/>
            <person name="Haiminen N."/>
            <person name="Iii D.L."/>
            <person name="Cornejo O."/>
            <person name="Findley S.D."/>
            <person name="Zheng P."/>
            <person name="Utro F."/>
            <person name="Royaert S."/>
            <person name="Saski C."/>
            <person name="Jenkins J."/>
            <person name="Podicheti R."/>
            <person name="Zhao M."/>
            <person name="Scheffler B.E."/>
            <person name="Stack J.C."/>
            <person name="Feltus F.A."/>
            <person name="Mustiga G.M."/>
            <person name="Amores F."/>
            <person name="Phillips W."/>
            <person name="Marelli J.P."/>
            <person name="May G.D."/>
            <person name="Shapiro H."/>
            <person name="Ma J."/>
            <person name="Bustamante C.D."/>
            <person name="Schnell R.J."/>
            <person name="Main D."/>
            <person name="Gilbert D."/>
            <person name="Parida L."/>
            <person name="Kuhn D.N."/>
        </authorList>
    </citation>
    <scope>NUCLEOTIDE SEQUENCE [LARGE SCALE GENOMIC DNA]</scope>
    <source>
        <strain evidence="2">cv. Matina 1-6</strain>
    </source>
</reference>
<protein>
    <submittedName>
        <fullName evidence="1">Lysm domain GPI-anchored protein 2, putative isoform 3</fullName>
    </submittedName>
</protein>
<keyword evidence="2" id="KW-1185">Reference proteome</keyword>
<evidence type="ECO:0000313" key="1">
    <source>
        <dbReference type="EMBL" id="EOX97477.1"/>
    </source>
</evidence>
<proteinExistence type="predicted"/>